<dbReference type="Pfam" id="PF10139">
    <property type="entry name" value="Virul_Fac"/>
    <property type="match status" value="1"/>
</dbReference>
<evidence type="ECO:0000313" key="2">
    <source>
        <dbReference type="EMBL" id="AVD70264.1"/>
    </source>
</evidence>
<dbReference type="KEGG" id="deo:CAY53_01180"/>
<dbReference type="PIRSF" id="PIRSF034586">
    <property type="entry name" value="Vir_effector_SfrC"/>
    <property type="match status" value="1"/>
</dbReference>
<dbReference type="EMBL" id="CP021255">
    <property type="protein sequence ID" value="AVD70264.1"/>
    <property type="molecule type" value="Genomic_DNA"/>
</dbReference>
<reference evidence="2 3" key="1">
    <citation type="journal article" date="2018" name="MBio">
        <title>Insights into the evolution of host association through the isolation and characterization of a novel human periodontal pathobiont, Desulfobulbus oralis.</title>
        <authorList>
            <person name="Cross K.L."/>
            <person name="Chirania P."/>
            <person name="Xiong W."/>
            <person name="Beall C.J."/>
            <person name="Elkins J.G."/>
            <person name="Giannone R.J."/>
            <person name="Griffen A.L."/>
            <person name="Guss A.M."/>
            <person name="Hettich R.L."/>
            <person name="Joshi S.S."/>
            <person name="Mokrzan E.M."/>
            <person name="Martin R.K."/>
            <person name="Zhulin I.B."/>
            <person name="Leys E.J."/>
            <person name="Podar M."/>
        </authorList>
    </citation>
    <scope>NUCLEOTIDE SEQUENCE [LARGE SCALE GENOMIC DNA]</scope>
    <source>
        <strain evidence="2 3">ORNL</strain>
    </source>
</reference>
<proteinExistence type="predicted"/>
<dbReference type="InterPro" id="IPR017030">
    <property type="entry name" value="Vir_effector_SfrC"/>
</dbReference>
<accession>A0A2L1GKT8</accession>
<feature type="compositionally biased region" description="Low complexity" evidence="1">
    <location>
        <begin position="676"/>
        <end position="688"/>
    </location>
</feature>
<protein>
    <recommendedName>
        <fullName evidence="4">Type III effector HopL1</fullName>
    </recommendedName>
</protein>
<gene>
    <name evidence="2" type="ORF">CAY53_01180</name>
</gene>
<organism evidence="2 3">
    <name type="scientific">Desulfobulbus oralis</name>
    <dbReference type="NCBI Taxonomy" id="1986146"/>
    <lineage>
        <taxon>Bacteria</taxon>
        <taxon>Pseudomonadati</taxon>
        <taxon>Thermodesulfobacteriota</taxon>
        <taxon>Desulfobulbia</taxon>
        <taxon>Desulfobulbales</taxon>
        <taxon>Desulfobulbaceae</taxon>
        <taxon>Desulfobulbus</taxon>
    </lineage>
</organism>
<evidence type="ECO:0008006" key="4">
    <source>
        <dbReference type="Google" id="ProtNLM"/>
    </source>
</evidence>
<evidence type="ECO:0000313" key="3">
    <source>
        <dbReference type="Proteomes" id="UP000239867"/>
    </source>
</evidence>
<dbReference type="Proteomes" id="UP000239867">
    <property type="component" value="Chromosome"/>
</dbReference>
<evidence type="ECO:0000256" key="1">
    <source>
        <dbReference type="SAM" id="MobiDB-lite"/>
    </source>
</evidence>
<keyword evidence="3" id="KW-1185">Reference proteome</keyword>
<dbReference type="OrthoDB" id="1060501at2"/>
<sequence length="887" mass="99765">MQGVRDMELSQYARELAAACRDAGAWVTRNSELVRNEQEGLLKELRRAGRMFGRCARAADRKMCAGVFGPSQAGKSYLISALARDTEGNLQARFGAEMHDFISEINPEGGKESTGLVTRFTMTRPESLPEGHPVQIRLLSETDLVKIIANTWFADCEHKEEPQSDIKTSLDALAGRTQKATDSPIDLDALEDLREYLVRDFRAKARVQELERSFWEQALAIGPHLGLEDRILLYALIWDETTAFTALLRRLLQALEALGHSDTAFAPLGALIPREGSIIDVATLANLESESGGSDETLDIVSAGGRHASLPRAVVTALTAELSIVMDKQPAPYFEHTDLLDFPGYRSRYKFDDVRRELEKPGLLREMFLRGKVAYLFQRYCAERELTSMLLCIGPSNQEVQDLPGVINDWICSTHGERPEERAGRQVSLFFVLTKFDMEFEQKKGAPSVEIRWDNRLHASLLDFFGKQHDWPHEWDGVHAFNNMFLLRNPNFRFDAILEYDEAGREKGIRPQMQAYVNELENAFMHSRLVAAHFRNPRFAWDAAMKLNDGGISHIRESLSPLCNPEIKRAQLLQSIATTRNALHQRLRTFYQTDDREEMRRQKQQFVNTLFARLGQLEKSQQRLGLLLRSFTVSDADICDLHPEAFRRFLALREEGQPEEAPAAPADDFLDNPFESAETPAAPAESTAPPGPGQDEAAFFASYIESSWVGRLHELADDPALQKYFMLPGQDFSGLVGELATGVARMGLSRHMAALFRKAAAYANTRKESIVRQQASIAAHCLNSYVNWLGFDPLTRTESERSIVVQTREGSVNVPLFQPLPPVQGWPQLAESRSGYTALWFRDWLYALRQLVMDNVNFDGDQTINVEENAALGGILRQLADSGRGAA</sequence>
<dbReference type="AlphaFoldDB" id="A0A2L1GKT8"/>
<name>A0A2L1GKT8_9BACT</name>
<feature type="region of interest" description="Disordered" evidence="1">
    <location>
        <begin position="656"/>
        <end position="692"/>
    </location>
</feature>